<feature type="domain" description="Sialate O-acetylesterase" evidence="2">
    <location>
        <begin position="36"/>
        <end position="282"/>
    </location>
</feature>
<dbReference type="EMBL" id="BMKP01000002">
    <property type="protein sequence ID" value="GGF02081.1"/>
    <property type="molecule type" value="Genomic_DNA"/>
</dbReference>
<dbReference type="Gene3D" id="3.40.50.1110">
    <property type="entry name" value="SGNH hydrolase"/>
    <property type="match status" value="1"/>
</dbReference>
<dbReference type="Pfam" id="PF00756">
    <property type="entry name" value="Esterase"/>
    <property type="match status" value="2"/>
</dbReference>
<dbReference type="Pfam" id="PF03629">
    <property type="entry name" value="SASA"/>
    <property type="match status" value="1"/>
</dbReference>
<dbReference type="SUPFAM" id="SSF53474">
    <property type="entry name" value="alpha/beta-Hydrolases"/>
    <property type="match status" value="2"/>
</dbReference>
<dbReference type="CDD" id="cd02858">
    <property type="entry name" value="E_set_Esterase_N"/>
    <property type="match status" value="1"/>
</dbReference>
<dbReference type="PANTHER" id="PTHR48098:SF1">
    <property type="entry name" value="DIACYLGLYCEROL ACYLTRANSFERASE_MYCOLYLTRANSFERASE AG85A"/>
    <property type="match status" value="1"/>
</dbReference>
<organism evidence="3 4">
    <name type="scientific">Flavobacterium limi</name>
    <dbReference type="NCBI Taxonomy" id="2045105"/>
    <lineage>
        <taxon>Bacteria</taxon>
        <taxon>Pseudomonadati</taxon>
        <taxon>Bacteroidota</taxon>
        <taxon>Flavobacteriia</taxon>
        <taxon>Flavobacteriales</taxon>
        <taxon>Flavobacteriaceae</taxon>
        <taxon>Flavobacterium</taxon>
    </lineage>
</organism>
<comment type="caution">
    <text evidence="3">The sequence shown here is derived from an EMBL/GenBank/DDBJ whole genome shotgun (WGS) entry which is preliminary data.</text>
</comment>
<dbReference type="InterPro" id="IPR005181">
    <property type="entry name" value="SASA"/>
</dbReference>
<evidence type="ECO:0000313" key="3">
    <source>
        <dbReference type="EMBL" id="GGF02081.1"/>
    </source>
</evidence>
<accession>A0ABQ1TSN8</accession>
<dbReference type="InterPro" id="IPR036514">
    <property type="entry name" value="SGNH_hydro_sf"/>
</dbReference>
<dbReference type="Gene3D" id="3.40.50.1820">
    <property type="entry name" value="alpha/beta hydrolase"/>
    <property type="match status" value="2"/>
</dbReference>
<protein>
    <recommendedName>
        <fullName evidence="2">Sialate O-acetylesterase domain-containing protein</fullName>
    </recommendedName>
</protein>
<dbReference type="Proteomes" id="UP000655016">
    <property type="component" value="Unassembled WGS sequence"/>
</dbReference>
<gene>
    <name evidence="3" type="ORF">GCM10011518_09340</name>
</gene>
<keyword evidence="4" id="KW-1185">Reference proteome</keyword>
<proteinExistence type="predicted"/>
<evidence type="ECO:0000313" key="4">
    <source>
        <dbReference type="Proteomes" id="UP000655016"/>
    </source>
</evidence>
<name>A0ABQ1TSN8_9FLAO</name>
<evidence type="ECO:0000259" key="2">
    <source>
        <dbReference type="Pfam" id="PF03629"/>
    </source>
</evidence>
<sequence>MIFDNKNSCMKLITNFFAFALLFSIAQKGYSQDPDFHVYLSFGQSNMEGYAKIEAQDKMGIDDRFQVLAAVNCPETGRKMGNWYTAVPPLCRCNTGLTPVDYFGRNLIANLPKKIKVGVINVAVGGCKIELFDKDKSAEYVATAPDWMKGMLKEYDGNPYGRLVEMAKIAQKKGVIKGILIHQGESNTGDTLWPEKVKIVYDNLMKDLNLDPKRVPLLSGETVNEDQNGKCGSMNKIIATLPKTLANSYVISSKGCTAEPDFLHFNASGYRELGKRYAQKMLSLLGYKFSDNEVPLRVQAPVGFDQLNAGIPSGKIETITYESKTVGSIRKATVYTPPGFNKKKKYPVLYLLHGIGGDEKEWLNGGNPQIILDNLYAEGTIEPMIVVMPNGRAMKDDSATGNIMAPDKVQAFSTFEKDLLNDLIPFIEKKYPVLKDREHRAIAGLSMGGGQSLNFGLGNLDKFAWVGAFSAAPNTKIPKELLPNPEEAKKKLKLLWISCGDNDWLIDNSKRTHNYLYKNDVPHVYYIEPGVHDFKVWKNGLYMFSQFLFRPVDTSSFSKYTILGTQAETNIRNAKYPQILPDNRVVFKVKAPEAAKVQIDLGKKYDLIKDGEGTWNVTTDVINKGFNYYSLLIDGVAVADPSSESFYGMGRMASGIEIPNKEGEFYALKDIPHGDIRIKKYFSKTANSWREIYVYTPPGYENSTEKYPVLYLLHGGGEDQRGWATQGKANLILDNLIADNKAKPMVIAMIDGNMGGSEGFNENALKAFENELKSGAIPFVESNFKVAADAKNRALAGLSMGGLQTLYTGVKNSDMFSYIGVFSSGWWANNKTLSEPQYEFMKNNTAVINFNIKEFWISMGGKEDIAFENCKIMMSKFDQIGIKYKYSEYPGGHTWPVWRHDLFMFAPLLFK</sequence>
<dbReference type="SUPFAM" id="SSF52266">
    <property type="entry name" value="SGNH hydrolase"/>
    <property type="match status" value="1"/>
</dbReference>
<keyword evidence="1" id="KW-0378">Hydrolase</keyword>
<evidence type="ECO:0000256" key="1">
    <source>
        <dbReference type="ARBA" id="ARBA00022801"/>
    </source>
</evidence>
<dbReference type="Gene3D" id="2.60.40.10">
    <property type="entry name" value="Immunoglobulins"/>
    <property type="match status" value="1"/>
</dbReference>
<dbReference type="InterPro" id="IPR000801">
    <property type="entry name" value="Esterase-like"/>
</dbReference>
<dbReference type="InterPro" id="IPR050583">
    <property type="entry name" value="Mycobacterial_A85_antigen"/>
</dbReference>
<dbReference type="InterPro" id="IPR029058">
    <property type="entry name" value="AB_hydrolase_fold"/>
</dbReference>
<reference evidence="4" key="1">
    <citation type="journal article" date="2019" name="Int. J. Syst. Evol. Microbiol.">
        <title>The Global Catalogue of Microorganisms (GCM) 10K type strain sequencing project: providing services to taxonomists for standard genome sequencing and annotation.</title>
        <authorList>
            <consortium name="The Broad Institute Genomics Platform"/>
            <consortium name="The Broad Institute Genome Sequencing Center for Infectious Disease"/>
            <person name="Wu L."/>
            <person name="Ma J."/>
        </authorList>
    </citation>
    <scope>NUCLEOTIDE SEQUENCE [LARGE SCALE GENOMIC DNA]</scope>
    <source>
        <strain evidence="4">CGMCC 1.16060</strain>
    </source>
</reference>
<dbReference type="PANTHER" id="PTHR48098">
    <property type="entry name" value="ENTEROCHELIN ESTERASE-RELATED"/>
    <property type="match status" value="1"/>
</dbReference>
<dbReference type="InterPro" id="IPR013783">
    <property type="entry name" value="Ig-like_fold"/>
</dbReference>